<name>A0A176ZBA1_9BRAD</name>
<dbReference type="AlphaFoldDB" id="A0A176ZBA1"/>
<proteinExistence type="predicted"/>
<evidence type="ECO:0000313" key="2">
    <source>
        <dbReference type="Proteomes" id="UP000077173"/>
    </source>
</evidence>
<organism evidence="1 2">
    <name type="scientific">Bradyrhizobium neotropicale</name>
    <dbReference type="NCBI Taxonomy" id="1497615"/>
    <lineage>
        <taxon>Bacteria</taxon>
        <taxon>Pseudomonadati</taxon>
        <taxon>Pseudomonadota</taxon>
        <taxon>Alphaproteobacteria</taxon>
        <taxon>Hyphomicrobiales</taxon>
        <taxon>Nitrobacteraceae</taxon>
        <taxon>Bradyrhizobium</taxon>
    </lineage>
</organism>
<reference evidence="1 2" key="1">
    <citation type="submission" date="2016-02" db="EMBL/GenBank/DDBJ databases">
        <title>Draft genome sequence of the strain BR 10247T Bradyrhizobium neotropicale isolated from nodules of Centrolobium paraense.</title>
        <authorList>
            <person name="Simoes-Araujo J.L."/>
            <person name="Barauna A.C."/>
            <person name="Silva K."/>
            <person name="Zilli J.E."/>
        </authorList>
    </citation>
    <scope>NUCLEOTIDE SEQUENCE [LARGE SCALE GENOMIC DNA]</scope>
    <source>
        <strain evidence="1 2">BR 10247</strain>
    </source>
</reference>
<evidence type="ECO:0000313" key="1">
    <source>
        <dbReference type="EMBL" id="OAF17931.1"/>
    </source>
</evidence>
<keyword evidence="2" id="KW-1185">Reference proteome</keyword>
<dbReference type="Proteomes" id="UP000077173">
    <property type="component" value="Unassembled WGS sequence"/>
</dbReference>
<dbReference type="GeneID" id="32587451"/>
<comment type="caution">
    <text evidence="1">The sequence shown here is derived from an EMBL/GenBank/DDBJ whole genome shotgun (WGS) entry which is preliminary data.</text>
</comment>
<sequence>MVDPVMPVRDRSHIRLATIRETPGHHPGVFHLMMLAFQRFLTCIFVHEFHDRAVLISDRQIEGFRP</sequence>
<protein>
    <submittedName>
        <fullName evidence="1">Uncharacterized protein</fullName>
    </submittedName>
</protein>
<accession>A0A176ZBA1</accession>
<dbReference type="EMBL" id="LSEF01000037">
    <property type="protein sequence ID" value="OAF17931.1"/>
    <property type="molecule type" value="Genomic_DNA"/>
</dbReference>
<gene>
    <name evidence="1" type="ORF">AXW67_05240</name>
</gene>